<feature type="transmembrane region" description="Helical" evidence="1">
    <location>
        <begin position="188"/>
        <end position="208"/>
    </location>
</feature>
<feature type="domain" description="YdbS-like PH" evidence="2">
    <location>
        <begin position="63"/>
        <end position="143"/>
    </location>
</feature>
<keyword evidence="1" id="KW-0812">Transmembrane</keyword>
<evidence type="ECO:0000313" key="3">
    <source>
        <dbReference type="EMBL" id="MBM6948377.1"/>
    </source>
</evidence>
<feature type="transmembrane region" description="Helical" evidence="1">
    <location>
        <begin position="394"/>
        <end position="416"/>
    </location>
</feature>
<name>A0A938XE76_9CLOT</name>
<gene>
    <name evidence="3" type="ORF">H6A20_06855</name>
</gene>
<accession>A0A938XE76</accession>
<feature type="transmembrane region" description="Helical" evidence="1">
    <location>
        <begin position="41"/>
        <end position="61"/>
    </location>
</feature>
<feature type="transmembrane region" description="Helical" evidence="1">
    <location>
        <begin position="352"/>
        <end position="374"/>
    </location>
</feature>
<dbReference type="PANTHER" id="PTHR34473:SF2">
    <property type="entry name" value="UPF0699 TRANSMEMBRANE PROTEIN YDBT"/>
    <property type="match status" value="1"/>
</dbReference>
<feature type="transmembrane region" description="Helical" evidence="1">
    <location>
        <begin position="220"/>
        <end position="242"/>
    </location>
</feature>
<feature type="domain" description="YdbS-like PH" evidence="2">
    <location>
        <begin position="249"/>
        <end position="294"/>
    </location>
</feature>
<sequence length="495" mass="53366">MIAEKIGTGTYALLAVLAGIFLRDAEEFLEFGSAAASDRRALLGMGLVLVVILMMIVKTAWTWSKTWISIQDQAIVIEKNTVNGSVHTIGIRSISNINLEQNLFERLMGTYKVKIDTASLSTANATDVTIVLKKEKAEAFKAQIAGLLWETEEAPAGPAAAGTRETAPEQWDFVATGRDIVRHGLCSMSIFSIVIVVLAFIGSLVMAWESLREGDLAGSILQSAAGILAASAIVLSAVWDIVKDFVRYMDFRARREGDRIFIRYGVLKKIEYTVPVRQIQALKIRQTFIARLSRKYMARIINVGMGDDAAEKDSFLVLYGSQAELEEKLRILLPEFAGIAGREERRQPASSWAAGALPLAGGEAVILGAGALAYTGLCGYFPVGSLPAFYGPAVLAATAVLAAAALLAWILCCLTAGMAADDGFIKVTNGRLGRVSVAVRWGDVQYVVLRQNVIARGCGICRGELHLLAGAGDTTHRIPYFPAPEAEALREKLLA</sequence>
<evidence type="ECO:0000313" key="4">
    <source>
        <dbReference type="Proteomes" id="UP000705508"/>
    </source>
</evidence>
<protein>
    <submittedName>
        <fullName evidence="3">PH domain-containing protein</fullName>
    </submittedName>
</protein>
<evidence type="ECO:0000259" key="2">
    <source>
        <dbReference type="Pfam" id="PF03703"/>
    </source>
</evidence>
<dbReference type="Proteomes" id="UP000705508">
    <property type="component" value="Unassembled WGS sequence"/>
</dbReference>
<reference evidence="3" key="1">
    <citation type="submission" date="2020-08" db="EMBL/GenBank/DDBJ databases">
        <authorList>
            <person name="Cejkova D."/>
            <person name="Kubasova T."/>
            <person name="Jahodarova E."/>
            <person name="Rychlik I."/>
        </authorList>
    </citation>
    <scope>NUCLEOTIDE SEQUENCE</scope>
    <source>
        <strain evidence="3">An582</strain>
    </source>
</reference>
<proteinExistence type="predicted"/>
<reference evidence="3" key="2">
    <citation type="journal article" date="2021" name="Sci. Rep.">
        <title>The distribution of antibiotic resistance genes in chicken gut microbiota commensals.</title>
        <authorList>
            <person name="Juricova H."/>
            <person name="Matiasovicova J."/>
            <person name="Kubasova T."/>
            <person name="Cejkova D."/>
            <person name="Rychlik I."/>
        </authorList>
    </citation>
    <scope>NUCLEOTIDE SEQUENCE</scope>
    <source>
        <strain evidence="3">An582</strain>
    </source>
</reference>
<keyword evidence="1" id="KW-0472">Membrane</keyword>
<feature type="domain" description="YdbS-like PH" evidence="2">
    <location>
        <begin position="416"/>
        <end position="492"/>
    </location>
</feature>
<comment type="caution">
    <text evidence="3">The sequence shown here is derived from an EMBL/GenBank/DDBJ whole genome shotgun (WGS) entry which is preliminary data.</text>
</comment>
<keyword evidence="1" id="KW-1133">Transmembrane helix</keyword>
<dbReference type="AlphaFoldDB" id="A0A938XE76"/>
<organism evidence="3 4">
    <name type="scientific">Mordavella massiliensis</name>
    <dbReference type="NCBI Taxonomy" id="1871024"/>
    <lineage>
        <taxon>Bacteria</taxon>
        <taxon>Bacillati</taxon>
        <taxon>Bacillota</taxon>
        <taxon>Clostridia</taxon>
        <taxon>Eubacteriales</taxon>
        <taxon>Clostridiaceae</taxon>
        <taxon>Mordavella</taxon>
    </lineage>
</organism>
<dbReference type="InterPro" id="IPR005182">
    <property type="entry name" value="YdbS-like_PH"/>
</dbReference>
<dbReference type="PANTHER" id="PTHR34473">
    <property type="entry name" value="UPF0699 TRANSMEMBRANE PROTEIN YDBS"/>
    <property type="match status" value="1"/>
</dbReference>
<dbReference type="Pfam" id="PF03703">
    <property type="entry name" value="bPH_2"/>
    <property type="match status" value="3"/>
</dbReference>
<dbReference type="EMBL" id="JACJKS010000007">
    <property type="protein sequence ID" value="MBM6948377.1"/>
    <property type="molecule type" value="Genomic_DNA"/>
</dbReference>
<evidence type="ECO:0000256" key="1">
    <source>
        <dbReference type="SAM" id="Phobius"/>
    </source>
</evidence>